<dbReference type="OrthoDB" id="10312924at2759"/>
<evidence type="ECO:0008006" key="5">
    <source>
        <dbReference type="Google" id="ProtNLM"/>
    </source>
</evidence>
<proteinExistence type="predicted"/>
<dbReference type="SMR" id="R0MBR8"/>
<evidence type="ECO:0000313" key="3">
    <source>
        <dbReference type="EMBL" id="EOB11485.1"/>
    </source>
</evidence>
<dbReference type="OMA" id="IMYNESE"/>
<gene>
    <name evidence="3" type="ORF">NBO_1135g0001</name>
</gene>
<evidence type="ECO:0000256" key="2">
    <source>
        <dbReference type="SAM" id="SignalP"/>
    </source>
</evidence>
<dbReference type="Gene3D" id="2.80.10.50">
    <property type="match status" value="1"/>
</dbReference>
<protein>
    <recommendedName>
        <fullName evidence="5">Ricin B lectin</fullName>
    </recommendedName>
</protein>
<dbReference type="Proteomes" id="UP000016927">
    <property type="component" value="Unassembled WGS sequence"/>
</dbReference>
<feature type="compositionally biased region" description="Basic residues" evidence="1">
    <location>
        <begin position="196"/>
        <end position="214"/>
    </location>
</feature>
<dbReference type="InterPro" id="IPR035992">
    <property type="entry name" value="Ricin_B-like_lectins"/>
</dbReference>
<evidence type="ECO:0000256" key="1">
    <source>
        <dbReference type="SAM" id="MobiDB-lite"/>
    </source>
</evidence>
<dbReference type="SUPFAM" id="SSF50370">
    <property type="entry name" value="Ricin B-like lectins"/>
    <property type="match status" value="1"/>
</dbReference>
<keyword evidence="2" id="KW-0732">Signal</keyword>
<evidence type="ECO:0000313" key="4">
    <source>
        <dbReference type="Proteomes" id="UP000016927"/>
    </source>
</evidence>
<feature type="compositionally biased region" description="Basic and acidic residues" evidence="1">
    <location>
        <begin position="216"/>
        <end position="238"/>
    </location>
</feature>
<keyword evidence="4" id="KW-1185">Reference proteome</keyword>
<dbReference type="AlphaFoldDB" id="R0MBR8"/>
<name>R0MBR8_NOSB1</name>
<dbReference type="CDD" id="cd00161">
    <property type="entry name" value="beta-trefoil_Ricin-like"/>
    <property type="match status" value="1"/>
</dbReference>
<feature type="region of interest" description="Disordered" evidence="1">
    <location>
        <begin position="190"/>
        <end position="247"/>
    </location>
</feature>
<feature type="chain" id="PRO_5004355101" description="Ricin B lectin" evidence="2">
    <location>
        <begin position="17"/>
        <end position="247"/>
    </location>
</feature>
<dbReference type="VEuPathDB" id="MicrosporidiaDB:NBO_1135g0001"/>
<sequence length="247" mass="28316">MKLIMIILILTYFLLSEQFKLKHADKGSYICGTVSGTKRPLSTCSDLGSATEWSIERKPNGQGLISPTNDPYVWDIAEATRVEIKVKHAKPNQRFSLVYVSPDKYAIVSTDKCLTFEDPYHFMRSCDYSSNQLYTIMYNESEANELTETKSMIGSLGSPVDQNVVEKLQKMIDDNKEIARHISYTHDRHLHEHGHGHGHGHSHGHGRHGHRGRHMSYPDDIHHTHEELHTHSRKKEDGPFLLNFMNQ</sequence>
<reference evidence="3 4" key="1">
    <citation type="journal article" date="2013" name="BMC Genomics">
        <title>Comparative genomics of parasitic silkworm microsporidia reveal an association between genome expansion and host adaptation.</title>
        <authorList>
            <person name="Pan G."/>
            <person name="Xu J."/>
            <person name="Li T."/>
            <person name="Xia Q."/>
            <person name="Liu S.L."/>
            <person name="Zhang G."/>
            <person name="Li S."/>
            <person name="Li C."/>
            <person name="Liu H."/>
            <person name="Yang L."/>
            <person name="Liu T."/>
            <person name="Zhang X."/>
            <person name="Wu Z."/>
            <person name="Fan W."/>
            <person name="Dang X."/>
            <person name="Xiang H."/>
            <person name="Tao M."/>
            <person name="Li Y."/>
            <person name="Hu J."/>
            <person name="Li Z."/>
            <person name="Lin L."/>
            <person name="Luo J."/>
            <person name="Geng L."/>
            <person name="Wang L."/>
            <person name="Long M."/>
            <person name="Wan Y."/>
            <person name="He N."/>
            <person name="Zhang Z."/>
            <person name="Lu C."/>
            <person name="Keeling P.J."/>
            <person name="Wang J."/>
            <person name="Xiang Z."/>
            <person name="Zhou Z."/>
        </authorList>
    </citation>
    <scope>NUCLEOTIDE SEQUENCE [LARGE SCALE GENOMIC DNA]</scope>
    <source>
        <strain evidence="4">CQ1 / CVCC 102059</strain>
    </source>
</reference>
<organism evidence="3 4">
    <name type="scientific">Nosema bombycis (strain CQ1 / CVCC 102059)</name>
    <name type="common">Microsporidian parasite</name>
    <name type="synonym">Pebrine of silkworm</name>
    <dbReference type="NCBI Taxonomy" id="578461"/>
    <lineage>
        <taxon>Eukaryota</taxon>
        <taxon>Fungi</taxon>
        <taxon>Fungi incertae sedis</taxon>
        <taxon>Microsporidia</taxon>
        <taxon>Nosematidae</taxon>
        <taxon>Nosema</taxon>
    </lineage>
</organism>
<dbReference type="HOGENOM" id="CLU_1124839_0_0_1"/>
<dbReference type="EMBL" id="KB910042">
    <property type="protein sequence ID" value="EOB11485.1"/>
    <property type="molecule type" value="Genomic_DNA"/>
</dbReference>
<accession>R0MBR8</accession>
<feature type="signal peptide" evidence="2">
    <location>
        <begin position="1"/>
        <end position="16"/>
    </location>
</feature>